<name>A0A0C9THG2_PAXIN</name>
<feature type="compositionally biased region" description="Polar residues" evidence="1">
    <location>
        <begin position="13"/>
        <end position="32"/>
    </location>
</feature>
<dbReference type="HOGENOM" id="CLU_2016740_0_0_1"/>
<sequence length="118" mass="12673">MLVLATPAPTPSVPQVSHSQPTTSSCVNTQPQARSVPIPNGHYPVTYNGVSFVLPFYDGISPFYLITRGKLLGVVAQWQNALTLVIDVSGASFSKVSSVRCGWKQVEDAIDDSLVKIL</sequence>
<reference evidence="2 3" key="1">
    <citation type="submission" date="2014-06" db="EMBL/GenBank/DDBJ databases">
        <authorList>
            <consortium name="DOE Joint Genome Institute"/>
            <person name="Kuo A."/>
            <person name="Kohler A."/>
            <person name="Nagy L.G."/>
            <person name="Floudas D."/>
            <person name="Copeland A."/>
            <person name="Barry K.W."/>
            <person name="Cichocki N."/>
            <person name="Veneault-Fourrey C."/>
            <person name="LaButti K."/>
            <person name="Lindquist E.A."/>
            <person name="Lipzen A."/>
            <person name="Lundell T."/>
            <person name="Morin E."/>
            <person name="Murat C."/>
            <person name="Sun H."/>
            <person name="Tunlid A."/>
            <person name="Henrissat B."/>
            <person name="Grigoriev I.V."/>
            <person name="Hibbett D.S."/>
            <person name="Martin F."/>
            <person name="Nordberg H.P."/>
            <person name="Cantor M.N."/>
            <person name="Hua S.X."/>
        </authorList>
    </citation>
    <scope>NUCLEOTIDE SEQUENCE [LARGE SCALE GENOMIC DNA]</scope>
    <source>
        <strain evidence="2 3">ATCC 200175</strain>
    </source>
</reference>
<proteinExistence type="predicted"/>
<organism evidence="2 3">
    <name type="scientific">Paxillus involutus ATCC 200175</name>
    <dbReference type="NCBI Taxonomy" id="664439"/>
    <lineage>
        <taxon>Eukaryota</taxon>
        <taxon>Fungi</taxon>
        <taxon>Dikarya</taxon>
        <taxon>Basidiomycota</taxon>
        <taxon>Agaricomycotina</taxon>
        <taxon>Agaricomycetes</taxon>
        <taxon>Agaricomycetidae</taxon>
        <taxon>Boletales</taxon>
        <taxon>Paxilineae</taxon>
        <taxon>Paxillaceae</taxon>
        <taxon>Paxillus</taxon>
    </lineage>
</organism>
<keyword evidence="3" id="KW-1185">Reference proteome</keyword>
<dbReference type="Proteomes" id="UP000053647">
    <property type="component" value="Unassembled WGS sequence"/>
</dbReference>
<feature type="region of interest" description="Disordered" evidence="1">
    <location>
        <begin position="1"/>
        <end position="32"/>
    </location>
</feature>
<dbReference type="EMBL" id="KN819413">
    <property type="protein sequence ID" value="KIJ10188.1"/>
    <property type="molecule type" value="Genomic_DNA"/>
</dbReference>
<reference evidence="3" key="2">
    <citation type="submission" date="2015-01" db="EMBL/GenBank/DDBJ databases">
        <title>Evolutionary Origins and Diversification of the Mycorrhizal Mutualists.</title>
        <authorList>
            <consortium name="DOE Joint Genome Institute"/>
            <consortium name="Mycorrhizal Genomics Consortium"/>
            <person name="Kohler A."/>
            <person name="Kuo A."/>
            <person name="Nagy L.G."/>
            <person name="Floudas D."/>
            <person name="Copeland A."/>
            <person name="Barry K.W."/>
            <person name="Cichocki N."/>
            <person name="Veneault-Fourrey C."/>
            <person name="LaButti K."/>
            <person name="Lindquist E.A."/>
            <person name="Lipzen A."/>
            <person name="Lundell T."/>
            <person name="Morin E."/>
            <person name="Murat C."/>
            <person name="Riley R."/>
            <person name="Ohm R."/>
            <person name="Sun H."/>
            <person name="Tunlid A."/>
            <person name="Henrissat B."/>
            <person name="Grigoriev I.V."/>
            <person name="Hibbett D.S."/>
            <person name="Martin F."/>
        </authorList>
    </citation>
    <scope>NUCLEOTIDE SEQUENCE [LARGE SCALE GENOMIC DNA]</scope>
    <source>
        <strain evidence="3">ATCC 200175</strain>
    </source>
</reference>
<evidence type="ECO:0000313" key="3">
    <source>
        <dbReference type="Proteomes" id="UP000053647"/>
    </source>
</evidence>
<evidence type="ECO:0000256" key="1">
    <source>
        <dbReference type="SAM" id="MobiDB-lite"/>
    </source>
</evidence>
<accession>A0A0C9THG2</accession>
<evidence type="ECO:0000313" key="2">
    <source>
        <dbReference type="EMBL" id="KIJ10188.1"/>
    </source>
</evidence>
<protein>
    <submittedName>
        <fullName evidence="2">Uncharacterized protein</fullName>
    </submittedName>
</protein>
<gene>
    <name evidence="2" type="ORF">PAXINDRAFT_86393</name>
</gene>
<dbReference type="OrthoDB" id="3270804at2759"/>
<dbReference type="AlphaFoldDB" id="A0A0C9THG2"/>